<keyword evidence="3" id="KW-0858">Xylan degradation</keyword>
<gene>
    <name evidence="9" type="ORF">HNR40_007100</name>
</gene>
<dbReference type="GO" id="GO:0045493">
    <property type="term" value="P:xylan catabolic process"/>
    <property type="evidence" value="ECO:0007669"/>
    <property type="project" value="UniProtKB-KW"/>
</dbReference>
<keyword evidence="2" id="KW-0964">Secreted</keyword>
<comment type="subcellular location">
    <subcellularLocation>
        <location evidence="1">Secreted</location>
    </subcellularLocation>
</comment>
<feature type="signal peptide" evidence="8">
    <location>
        <begin position="1"/>
        <end position="23"/>
    </location>
</feature>
<keyword evidence="10" id="KW-1185">Reference proteome</keyword>
<organism evidence="9 10">
    <name type="scientific">Nonomuraea endophytica</name>
    <dbReference type="NCBI Taxonomy" id="714136"/>
    <lineage>
        <taxon>Bacteria</taxon>
        <taxon>Bacillati</taxon>
        <taxon>Actinomycetota</taxon>
        <taxon>Actinomycetes</taxon>
        <taxon>Streptosporangiales</taxon>
        <taxon>Streptosporangiaceae</taxon>
        <taxon>Nonomuraea</taxon>
    </lineage>
</organism>
<dbReference type="GO" id="GO:0005576">
    <property type="term" value="C:extracellular region"/>
    <property type="evidence" value="ECO:0007669"/>
    <property type="project" value="UniProtKB-SubCell"/>
</dbReference>
<dbReference type="SUPFAM" id="SSF53474">
    <property type="entry name" value="alpha/beta-Hydrolases"/>
    <property type="match status" value="1"/>
</dbReference>
<evidence type="ECO:0000256" key="8">
    <source>
        <dbReference type="SAM" id="SignalP"/>
    </source>
</evidence>
<keyword evidence="7" id="KW-0624">Polysaccharide degradation</keyword>
<dbReference type="RefSeq" id="WP_184969123.1">
    <property type="nucleotide sequence ID" value="NZ_JACHIN010000011.1"/>
</dbReference>
<evidence type="ECO:0000256" key="2">
    <source>
        <dbReference type="ARBA" id="ARBA00022525"/>
    </source>
</evidence>
<keyword evidence="4 8" id="KW-0732">Signal</keyword>
<dbReference type="AlphaFoldDB" id="A0A7W8AAF0"/>
<evidence type="ECO:0000256" key="7">
    <source>
        <dbReference type="ARBA" id="ARBA00023326"/>
    </source>
</evidence>
<dbReference type="Gene3D" id="3.40.50.1820">
    <property type="entry name" value="alpha/beta hydrolase"/>
    <property type="match status" value="1"/>
</dbReference>
<evidence type="ECO:0000256" key="4">
    <source>
        <dbReference type="ARBA" id="ARBA00022729"/>
    </source>
</evidence>
<accession>A0A7W8AAF0</accession>
<dbReference type="InterPro" id="IPR010126">
    <property type="entry name" value="Esterase_phb"/>
</dbReference>
<comment type="caution">
    <text evidence="9">The sequence shown here is derived from an EMBL/GenBank/DDBJ whole genome shotgun (WGS) entry which is preliminary data.</text>
</comment>
<evidence type="ECO:0000256" key="5">
    <source>
        <dbReference type="ARBA" id="ARBA00022801"/>
    </source>
</evidence>
<evidence type="ECO:0000313" key="10">
    <source>
        <dbReference type="Proteomes" id="UP000568380"/>
    </source>
</evidence>
<feature type="chain" id="PRO_5039041493" evidence="8">
    <location>
        <begin position="24"/>
        <end position="303"/>
    </location>
</feature>
<sequence>MVRRVLRALPAVLLTAACTSSPAPPVRTAKAECALKPGRHNLRFAGEERTYLLSLPGKTKGPWPMVLNLHGLGSNAGRQADKSRLPEVGARRGYAVVTPQVARYRMAWTLPGYYGPDDTGFLTALLDKLVAAGCADRDRQFAAGMSYGAGMTMALICAMKGRLAAVAPVGGLNIVPPCQEAAPTTIVAFHGTGDATVPYRGGHPFSRAPSRLRTLAKLVRLASVEGAAGRWARIMGCPAPATSKVRTGVRLRTWKDCRHRVSLRLYTISGAGHVWPRPDGGRRIDAAGLILDAFDAVSVRRGG</sequence>
<dbReference type="GO" id="GO:0030600">
    <property type="term" value="F:feruloyl esterase activity"/>
    <property type="evidence" value="ECO:0007669"/>
    <property type="project" value="InterPro"/>
</dbReference>
<dbReference type="PANTHER" id="PTHR38050">
    <property type="match status" value="1"/>
</dbReference>
<name>A0A7W8AAF0_9ACTN</name>
<keyword evidence="6" id="KW-0119">Carbohydrate metabolism</keyword>
<evidence type="ECO:0000313" key="9">
    <source>
        <dbReference type="EMBL" id="MBB5081605.1"/>
    </source>
</evidence>
<dbReference type="Pfam" id="PF10503">
    <property type="entry name" value="Esterase_PHB"/>
    <property type="match status" value="1"/>
</dbReference>
<dbReference type="EMBL" id="JACHIN010000011">
    <property type="protein sequence ID" value="MBB5081605.1"/>
    <property type="molecule type" value="Genomic_DNA"/>
</dbReference>
<dbReference type="Proteomes" id="UP000568380">
    <property type="component" value="Unassembled WGS sequence"/>
</dbReference>
<dbReference type="PANTHER" id="PTHR38050:SF2">
    <property type="entry name" value="FERULOYL ESTERASE C-RELATED"/>
    <property type="match status" value="1"/>
</dbReference>
<dbReference type="InterPro" id="IPR029058">
    <property type="entry name" value="AB_hydrolase_fold"/>
</dbReference>
<evidence type="ECO:0000256" key="6">
    <source>
        <dbReference type="ARBA" id="ARBA00023277"/>
    </source>
</evidence>
<evidence type="ECO:0000256" key="1">
    <source>
        <dbReference type="ARBA" id="ARBA00004613"/>
    </source>
</evidence>
<reference evidence="9 10" key="1">
    <citation type="submission" date="2020-08" db="EMBL/GenBank/DDBJ databases">
        <title>Genomic Encyclopedia of Type Strains, Phase IV (KMG-IV): sequencing the most valuable type-strain genomes for metagenomic binning, comparative biology and taxonomic classification.</title>
        <authorList>
            <person name="Goeker M."/>
        </authorList>
    </citation>
    <scope>NUCLEOTIDE SEQUENCE [LARGE SCALE GENOMIC DNA]</scope>
    <source>
        <strain evidence="9 10">DSM 45385</strain>
    </source>
</reference>
<dbReference type="PROSITE" id="PS51257">
    <property type="entry name" value="PROKAR_LIPOPROTEIN"/>
    <property type="match status" value="1"/>
</dbReference>
<evidence type="ECO:0000256" key="3">
    <source>
        <dbReference type="ARBA" id="ARBA00022651"/>
    </source>
</evidence>
<dbReference type="InterPro" id="IPR043595">
    <property type="entry name" value="FaeB/C/D"/>
</dbReference>
<protein>
    <submittedName>
        <fullName evidence="9">Polyhydroxybutyrate depolymerase</fullName>
    </submittedName>
</protein>
<keyword evidence="5" id="KW-0378">Hydrolase</keyword>
<proteinExistence type="predicted"/>